<accession>A0A5C6RVB3</accession>
<organism evidence="3 4">
    <name type="scientific">Vicingus serpentipes</name>
    <dbReference type="NCBI Taxonomy" id="1926625"/>
    <lineage>
        <taxon>Bacteria</taxon>
        <taxon>Pseudomonadati</taxon>
        <taxon>Bacteroidota</taxon>
        <taxon>Flavobacteriia</taxon>
        <taxon>Flavobacteriales</taxon>
        <taxon>Vicingaceae</taxon>
        <taxon>Vicingus</taxon>
    </lineage>
</organism>
<dbReference type="Proteomes" id="UP000321721">
    <property type="component" value="Unassembled WGS sequence"/>
</dbReference>
<dbReference type="RefSeq" id="WP_147100181.1">
    <property type="nucleotide sequence ID" value="NZ_VOOS01000003.1"/>
</dbReference>
<name>A0A5C6RVB3_9FLAO</name>
<evidence type="ECO:0000256" key="2">
    <source>
        <dbReference type="SAM" id="SignalP"/>
    </source>
</evidence>
<dbReference type="OrthoDB" id="1522982at2"/>
<dbReference type="AlphaFoldDB" id="A0A5C6RVB3"/>
<gene>
    <name evidence="3" type="ORF">FRY74_07620</name>
</gene>
<evidence type="ECO:0000256" key="1">
    <source>
        <dbReference type="SAM" id="MobiDB-lite"/>
    </source>
</evidence>
<sequence length="366" mass="41726">MRYLLSIFIFLSINSYAQESTDSASVSSPVLNEEEIINTTPEDNTTSSFPIVKEENIISSSEDDNSSEIIPDKNLGKVFDGASVSFSLGTNNYFGDLAAYSFLPRTDQLKQYLTPGFKLSIARDIKWGLGAELSYQRGRLIGTRKTGKNSSQISFRNQFFNLALQVKYDLGAVLFKKKTETRLKLYSNFGLGYMWYRTQLFDSETLNTKDFEGYIESDNTISTAQKVLSDKTPKAKAFTIPYGIILTYKISHKVDVHFDLTQTSTFTDRLDAFNRSWTAKDKYNYTGIGLTYNFNRTLDDAPKKRQKKNKPTKEKVENVSEAPVNKIGLFGSNKKKVKEDDELLNIRLKLFETQLKLFEMQYLIGK</sequence>
<evidence type="ECO:0000313" key="4">
    <source>
        <dbReference type="Proteomes" id="UP000321721"/>
    </source>
</evidence>
<keyword evidence="4" id="KW-1185">Reference proteome</keyword>
<evidence type="ECO:0008006" key="5">
    <source>
        <dbReference type="Google" id="ProtNLM"/>
    </source>
</evidence>
<feature type="signal peptide" evidence="2">
    <location>
        <begin position="1"/>
        <end position="17"/>
    </location>
</feature>
<feature type="chain" id="PRO_5022698125" description="Outer membrane beta-barrel protein" evidence="2">
    <location>
        <begin position="18"/>
        <end position="366"/>
    </location>
</feature>
<protein>
    <recommendedName>
        <fullName evidence="5">Outer membrane beta-barrel protein</fullName>
    </recommendedName>
</protein>
<evidence type="ECO:0000313" key="3">
    <source>
        <dbReference type="EMBL" id="TXB65282.1"/>
    </source>
</evidence>
<keyword evidence="2" id="KW-0732">Signal</keyword>
<dbReference type="EMBL" id="VOOS01000003">
    <property type="protein sequence ID" value="TXB65282.1"/>
    <property type="molecule type" value="Genomic_DNA"/>
</dbReference>
<proteinExistence type="predicted"/>
<reference evidence="3 4" key="1">
    <citation type="submission" date="2019-08" db="EMBL/GenBank/DDBJ databases">
        <title>Genome of Vicingus serpentipes NCIMB 15042.</title>
        <authorList>
            <person name="Bowman J.P."/>
        </authorList>
    </citation>
    <scope>NUCLEOTIDE SEQUENCE [LARGE SCALE GENOMIC DNA]</scope>
    <source>
        <strain evidence="3 4">NCIMB 15042</strain>
    </source>
</reference>
<feature type="region of interest" description="Disordered" evidence="1">
    <location>
        <begin position="300"/>
        <end position="319"/>
    </location>
</feature>
<comment type="caution">
    <text evidence="3">The sequence shown here is derived from an EMBL/GenBank/DDBJ whole genome shotgun (WGS) entry which is preliminary data.</text>
</comment>